<organism evidence="2 3">
    <name type="scientific">Sphingomonas lacunae</name>
    <dbReference type="NCBI Taxonomy" id="2698828"/>
    <lineage>
        <taxon>Bacteria</taxon>
        <taxon>Pseudomonadati</taxon>
        <taxon>Pseudomonadota</taxon>
        <taxon>Alphaproteobacteria</taxon>
        <taxon>Sphingomonadales</taxon>
        <taxon>Sphingomonadaceae</taxon>
        <taxon>Sphingomonas</taxon>
    </lineage>
</organism>
<evidence type="ECO:0000313" key="2">
    <source>
        <dbReference type="EMBL" id="QJQ33731.1"/>
    </source>
</evidence>
<proteinExistence type="predicted"/>
<keyword evidence="1" id="KW-0812">Transmembrane</keyword>
<name>A0A6M4B2Q6_9SPHN</name>
<dbReference type="KEGG" id="slan:GV829_11155"/>
<feature type="transmembrane region" description="Helical" evidence="1">
    <location>
        <begin position="96"/>
        <end position="116"/>
    </location>
</feature>
<sequence length="154" mass="17170">MLITPTLSVLLASLLTTLPIIVNAPLLPPMGLLMLLSWRLMRSDVWPIWIGIPLGFVDDLVSGQPVGSAVALWTIVMLSIDLVDRKIVWRDYRVDWIIGGVALLFVLVCGAALARAGSLGDIVMLVGPQWIFSLFLLPLFMLLVARLDRWRLRR</sequence>
<dbReference type="AlphaFoldDB" id="A0A6M4B2Q6"/>
<protein>
    <submittedName>
        <fullName evidence="2">Rod shape-determining protein MreD</fullName>
    </submittedName>
</protein>
<accession>A0A6M4B2Q6</accession>
<keyword evidence="1" id="KW-0472">Membrane</keyword>
<reference evidence="2 3" key="1">
    <citation type="submission" date="2020-01" db="EMBL/GenBank/DDBJ databases">
        <title>Sphingomonas sp. strain CSW-10.</title>
        <authorList>
            <person name="Chen W.-M."/>
        </authorList>
    </citation>
    <scope>NUCLEOTIDE SEQUENCE [LARGE SCALE GENOMIC DNA]</scope>
    <source>
        <strain evidence="2 3">CSW-10</strain>
    </source>
</reference>
<dbReference type="Proteomes" id="UP000503018">
    <property type="component" value="Chromosome"/>
</dbReference>
<keyword evidence="3" id="KW-1185">Reference proteome</keyword>
<feature type="transmembrane region" description="Helical" evidence="1">
    <location>
        <begin position="66"/>
        <end position="84"/>
    </location>
</feature>
<gene>
    <name evidence="2" type="ORF">GV829_11155</name>
</gene>
<dbReference type="EMBL" id="CP053015">
    <property type="protein sequence ID" value="QJQ33731.1"/>
    <property type="molecule type" value="Genomic_DNA"/>
</dbReference>
<keyword evidence="1" id="KW-1133">Transmembrane helix</keyword>
<evidence type="ECO:0000256" key="1">
    <source>
        <dbReference type="SAM" id="Phobius"/>
    </source>
</evidence>
<feature type="transmembrane region" description="Helical" evidence="1">
    <location>
        <begin position="122"/>
        <end position="145"/>
    </location>
</feature>
<evidence type="ECO:0000313" key="3">
    <source>
        <dbReference type="Proteomes" id="UP000503018"/>
    </source>
</evidence>